<dbReference type="EMBL" id="JACHEK010000004">
    <property type="protein sequence ID" value="MBB6144081.1"/>
    <property type="molecule type" value="Genomic_DNA"/>
</dbReference>
<dbReference type="PANTHER" id="PTHR10098:SF108">
    <property type="entry name" value="TETRATRICOPEPTIDE REPEAT PROTEIN 28"/>
    <property type="match status" value="1"/>
</dbReference>
<proteinExistence type="predicted"/>
<protein>
    <submittedName>
        <fullName evidence="5">CHAT domain-containing protein/tetratricopeptide (TPR) repeat protein</fullName>
    </submittedName>
</protein>
<keyword evidence="3" id="KW-0732">Signal</keyword>
<evidence type="ECO:0000256" key="2">
    <source>
        <dbReference type="SAM" id="MobiDB-lite"/>
    </source>
</evidence>
<dbReference type="SUPFAM" id="SSF48452">
    <property type="entry name" value="TPR-like"/>
    <property type="match status" value="2"/>
</dbReference>
<feature type="region of interest" description="Disordered" evidence="2">
    <location>
        <begin position="149"/>
        <end position="185"/>
    </location>
</feature>
<dbReference type="RefSeq" id="WP_156185908.1">
    <property type="nucleotide sequence ID" value="NZ_JACHEK010000004.1"/>
</dbReference>
<dbReference type="Pfam" id="PF12770">
    <property type="entry name" value="CHAT"/>
    <property type="match status" value="1"/>
</dbReference>
<dbReference type="AlphaFoldDB" id="A0A841JYN2"/>
<name>A0A841JYN2_9BACT</name>
<dbReference type="PANTHER" id="PTHR10098">
    <property type="entry name" value="RAPSYN-RELATED"/>
    <property type="match status" value="1"/>
</dbReference>
<evidence type="ECO:0000313" key="5">
    <source>
        <dbReference type="EMBL" id="MBB6144081.1"/>
    </source>
</evidence>
<accession>A0A841JYN2</accession>
<keyword evidence="6" id="KW-1185">Reference proteome</keyword>
<keyword evidence="1" id="KW-0802">TPR repeat</keyword>
<evidence type="ECO:0000259" key="4">
    <source>
        <dbReference type="Pfam" id="PF12770"/>
    </source>
</evidence>
<feature type="domain" description="CHAT" evidence="4">
    <location>
        <begin position="788"/>
        <end position="1102"/>
    </location>
</feature>
<dbReference type="PROSITE" id="PS50005">
    <property type="entry name" value="TPR"/>
    <property type="match status" value="2"/>
</dbReference>
<dbReference type="SMART" id="SM00028">
    <property type="entry name" value="TPR"/>
    <property type="match status" value="7"/>
</dbReference>
<organism evidence="5 6">
    <name type="scientific">Silvibacterium bohemicum</name>
    <dbReference type="NCBI Taxonomy" id="1577686"/>
    <lineage>
        <taxon>Bacteria</taxon>
        <taxon>Pseudomonadati</taxon>
        <taxon>Acidobacteriota</taxon>
        <taxon>Terriglobia</taxon>
        <taxon>Terriglobales</taxon>
        <taxon>Acidobacteriaceae</taxon>
        <taxon>Silvibacterium</taxon>
    </lineage>
</organism>
<dbReference type="OrthoDB" id="99689at2"/>
<feature type="repeat" description="TPR" evidence="1">
    <location>
        <begin position="449"/>
        <end position="482"/>
    </location>
</feature>
<dbReference type="Pfam" id="PF13176">
    <property type="entry name" value="TPR_7"/>
    <property type="match status" value="1"/>
</dbReference>
<comment type="caution">
    <text evidence="5">The sequence shown here is derived from an EMBL/GenBank/DDBJ whole genome shotgun (WGS) entry which is preliminary data.</text>
</comment>
<feature type="compositionally biased region" description="Polar residues" evidence="2">
    <location>
        <begin position="150"/>
        <end position="164"/>
    </location>
</feature>
<evidence type="ECO:0000256" key="1">
    <source>
        <dbReference type="PROSITE-ProRule" id="PRU00339"/>
    </source>
</evidence>
<dbReference type="Proteomes" id="UP000538666">
    <property type="component" value="Unassembled WGS sequence"/>
</dbReference>
<feature type="repeat" description="TPR" evidence="1">
    <location>
        <begin position="329"/>
        <end position="362"/>
    </location>
</feature>
<evidence type="ECO:0000313" key="6">
    <source>
        <dbReference type="Proteomes" id="UP000538666"/>
    </source>
</evidence>
<sequence length="1105" mass="121253">MPDFAVRNGILRSLSNCLLAAVFAFPVFAFPVLAQQKIEPSPLSPYLDPTPTITRVFTTAGEFTDTLKPQSVASYSISLNAGDVASLRLLQTTGEVGALWLDPARQPHSIRRNDSGRNSAIPFTLIAAGSQEIRVRCLSTSTDCTLTLSAQTPRPASASDTTRGNAEDELAEGDQLRRKATAESRAAASPVLDQALASAKEIQDGPLIRRALYLKARLAYETRQFAQARDLMLQAVAMPESPDDIAGTAVCWKMLGYSYASMGELDRGLSSYAEARKFYARNKDALNQEILNENSARAHRILGENGLALEELTAALEEARSIHDERGLVASLEELGNIHLSRGDLQEALDAYRQAIQSPEIEKNPTTHAHVLNGLGNIYTELGEYAWAQAAFDQSVALWRQIKDPMGEAYALDGEAFLAYSQADYPQSFKMHLAALDLLTGTDLERERASILEELGESYEAAGQKSNAVEALSKALALAQKLNLRSIEAACLRSLGEIALAAGDTDAAQKQFEQSDKLDATTLDKREQAHLMADRARLERMLGHLEQARTDIESAVSTIESSRTGIRSAESRTSYFDNQRDYYDFYISLLMQMDRLHPGQSYAASAFNISERARARSLLDTLHESGVETDRGVAPAFIGRERELSNQIEAKLQQLTDAEEKDAPAIRTQLLSLGGEYDAVENEIRSQGSGYGALVRGKTIFAGDLGQHLLDPNAVLLEYWLGEKESYLWAITSTSTTTYRLPSLSALQTQSSALYAALTARNTAVPNETAETRQLRIQKAEQASERDGIALERLLLQPGAQTLHQHTSVVIVAEGPLSSLPFQALPFDGKPLIETHQVVYLPSASLLPELRRNQNRSPHPVLAVFADPVFSPDDPRVDKALEKGLDNSARTPASPINSDALTRSSSDLGLDQFPRLSYSREEAQAIGQLLPERDRKIALDFDANRDAVLNTDWSRYTIVHFSTHALVDDVHPDLSGIVLSLMNPSGQQIDGFLRVHDIYKLHMPADLVVLSACRTALGKKTRGEGVIGLSRAFSYAGSHKVLATLWNVNDRATAALMENFYEGLLKQGLSPAAALARAQRTLAHSKNWHSPYFWAPFILLGDWQQ</sequence>
<reference evidence="5 6" key="1">
    <citation type="submission" date="2020-08" db="EMBL/GenBank/DDBJ databases">
        <title>Genomic Encyclopedia of Type Strains, Phase IV (KMG-IV): sequencing the most valuable type-strain genomes for metagenomic binning, comparative biology and taxonomic classification.</title>
        <authorList>
            <person name="Goeker M."/>
        </authorList>
    </citation>
    <scope>NUCLEOTIDE SEQUENCE [LARGE SCALE GENOMIC DNA]</scope>
    <source>
        <strain evidence="5 6">DSM 103733</strain>
    </source>
</reference>
<dbReference type="InterPro" id="IPR011990">
    <property type="entry name" value="TPR-like_helical_dom_sf"/>
</dbReference>
<feature type="signal peptide" evidence="3">
    <location>
        <begin position="1"/>
        <end position="29"/>
    </location>
</feature>
<dbReference type="InterPro" id="IPR019734">
    <property type="entry name" value="TPR_rpt"/>
</dbReference>
<dbReference type="Gene3D" id="1.25.40.10">
    <property type="entry name" value="Tetratricopeptide repeat domain"/>
    <property type="match status" value="2"/>
</dbReference>
<feature type="chain" id="PRO_5032740669" evidence="3">
    <location>
        <begin position="30"/>
        <end position="1105"/>
    </location>
</feature>
<gene>
    <name evidence="5" type="ORF">HNQ77_002033</name>
</gene>
<dbReference type="Pfam" id="PF13424">
    <property type="entry name" value="TPR_12"/>
    <property type="match status" value="1"/>
</dbReference>
<evidence type="ECO:0000256" key="3">
    <source>
        <dbReference type="SAM" id="SignalP"/>
    </source>
</evidence>
<dbReference type="InterPro" id="IPR024983">
    <property type="entry name" value="CHAT_dom"/>
</dbReference>